<evidence type="ECO:0000313" key="2">
    <source>
        <dbReference type="Proteomes" id="UP001235939"/>
    </source>
</evidence>
<dbReference type="InterPro" id="IPR036397">
    <property type="entry name" value="RNaseH_sf"/>
</dbReference>
<dbReference type="EMBL" id="CP092884">
    <property type="protein sequence ID" value="UYV82892.1"/>
    <property type="molecule type" value="Genomic_DNA"/>
</dbReference>
<dbReference type="Gene3D" id="3.30.420.10">
    <property type="entry name" value="Ribonuclease H-like superfamily/Ribonuclease H"/>
    <property type="match status" value="1"/>
</dbReference>
<keyword evidence="2" id="KW-1185">Reference proteome</keyword>
<gene>
    <name evidence="1" type="ORF">LAZ67_22001270</name>
</gene>
<accession>A0ABY6LRW4</accession>
<reference evidence="1 2" key="1">
    <citation type="submission" date="2022-03" db="EMBL/GenBank/DDBJ databases">
        <title>A chromosomal length assembly of Cordylochernes scorpioides.</title>
        <authorList>
            <person name="Zeh D."/>
            <person name="Zeh J."/>
        </authorList>
    </citation>
    <scope>NUCLEOTIDE SEQUENCE [LARGE SCALE GENOMIC DNA]</scope>
    <source>
        <strain evidence="1">IN4F17</strain>
        <tissue evidence="1">Whole Body</tissue>
    </source>
</reference>
<protein>
    <recommendedName>
        <fullName evidence="3">Transposase</fullName>
    </recommendedName>
</protein>
<dbReference type="Proteomes" id="UP001235939">
    <property type="component" value="Chromosome 22"/>
</dbReference>
<evidence type="ECO:0000313" key="1">
    <source>
        <dbReference type="EMBL" id="UYV82892.1"/>
    </source>
</evidence>
<evidence type="ECO:0008006" key="3">
    <source>
        <dbReference type="Google" id="ProtNLM"/>
    </source>
</evidence>
<sequence length="135" mass="16007">MRGLCVTRTKFHLYMANRLNNESRYFYIWREKDKRYHPSNIVEKDAYDGKGVMVWAGIMTNGRTPLHVFDNGTLNAQRYRDEILKPHVQLFREAVDPDFMFMDDNTHPHRAGLVNELMESEDTYRMECPTRSSIS</sequence>
<proteinExistence type="predicted"/>
<name>A0ABY6LRW4_9ARAC</name>
<organism evidence="1 2">
    <name type="scientific">Cordylochernes scorpioides</name>
    <dbReference type="NCBI Taxonomy" id="51811"/>
    <lineage>
        <taxon>Eukaryota</taxon>
        <taxon>Metazoa</taxon>
        <taxon>Ecdysozoa</taxon>
        <taxon>Arthropoda</taxon>
        <taxon>Chelicerata</taxon>
        <taxon>Arachnida</taxon>
        <taxon>Pseudoscorpiones</taxon>
        <taxon>Cheliferoidea</taxon>
        <taxon>Chernetidae</taxon>
        <taxon>Cordylochernes</taxon>
    </lineage>
</organism>